<dbReference type="Proteomes" id="UP000595437">
    <property type="component" value="Chromosome 11"/>
</dbReference>
<accession>A0A7T8H1C8</accession>
<reference evidence="3" key="1">
    <citation type="submission" date="2021-01" db="EMBL/GenBank/DDBJ databases">
        <title>Caligus Genome Assembly.</title>
        <authorList>
            <person name="Gallardo-Escarate C."/>
        </authorList>
    </citation>
    <scope>NUCLEOTIDE SEQUENCE [LARGE SCALE GENOMIC DNA]</scope>
</reference>
<sequence>MKNSMDPESALRIQTGRNPEYCRIRSASKIYYSQGDSPAEDRREISSSKDDREVRNCPN</sequence>
<organism evidence="2 3">
    <name type="scientific">Caligus rogercresseyi</name>
    <name type="common">Sea louse</name>
    <dbReference type="NCBI Taxonomy" id="217165"/>
    <lineage>
        <taxon>Eukaryota</taxon>
        <taxon>Metazoa</taxon>
        <taxon>Ecdysozoa</taxon>
        <taxon>Arthropoda</taxon>
        <taxon>Crustacea</taxon>
        <taxon>Multicrustacea</taxon>
        <taxon>Hexanauplia</taxon>
        <taxon>Copepoda</taxon>
        <taxon>Siphonostomatoida</taxon>
        <taxon>Caligidae</taxon>
        <taxon>Caligus</taxon>
    </lineage>
</organism>
<gene>
    <name evidence="2" type="ORF">FKW44_016189</name>
</gene>
<dbReference type="EMBL" id="CP045900">
    <property type="protein sequence ID" value="QQP41729.1"/>
    <property type="molecule type" value="Genomic_DNA"/>
</dbReference>
<evidence type="ECO:0000313" key="2">
    <source>
        <dbReference type="EMBL" id="QQP41729.1"/>
    </source>
</evidence>
<evidence type="ECO:0000256" key="1">
    <source>
        <dbReference type="SAM" id="MobiDB-lite"/>
    </source>
</evidence>
<feature type="compositionally biased region" description="Basic and acidic residues" evidence="1">
    <location>
        <begin position="39"/>
        <end position="59"/>
    </location>
</feature>
<keyword evidence="3" id="KW-1185">Reference proteome</keyword>
<protein>
    <submittedName>
        <fullName evidence="2">Uncharacterized protein</fullName>
    </submittedName>
</protein>
<name>A0A7T8H1C8_CALRO</name>
<evidence type="ECO:0000313" key="3">
    <source>
        <dbReference type="Proteomes" id="UP000595437"/>
    </source>
</evidence>
<proteinExistence type="predicted"/>
<feature type="region of interest" description="Disordered" evidence="1">
    <location>
        <begin position="32"/>
        <end position="59"/>
    </location>
</feature>
<dbReference type="AlphaFoldDB" id="A0A7T8H1C8"/>